<accession>Q5DG21</accession>
<dbReference type="EMBL" id="AY813503">
    <property type="protein sequence ID" value="AAW25235.1"/>
    <property type="molecule type" value="mRNA"/>
</dbReference>
<organism evidence="2">
    <name type="scientific">Schistosoma japonicum</name>
    <name type="common">Blood fluke</name>
    <dbReference type="NCBI Taxonomy" id="6182"/>
    <lineage>
        <taxon>Eukaryota</taxon>
        <taxon>Metazoa</taxon>
        <taxon>Spiralia</taxon>
        <taxon>Lophotrochozoa</taxon>
        <taxon>Platyhelminthes</taxon>
        <taxon>Trematoda</taxon>
        <taxon>Digenea</taxon>
        <taxon>Strigeidida</taxon>
        <taxon>Schistosomatoidea</taxon>
        <taxon>Schistosomatidae</taxon>
        <taxon>Schistosoma</taxon>
    </lineage>
</organism>
<proteinExistence type="evidence at transcript level"/>
<dbReference type="AlphaFoldDB" id="Q5DG21"/>
<protein>
    <submittedName>
        <fullName evidence="2">SJCHGC01271 protein</fullName>
    </submittedName>
</protein>
<feature type="region of interest" description="Disordered" evidence="1">
    <location>
        <begin position="43"/>
        <end position="136"/>
    </location>
</feature>
<name>Q5DG21_SCHJA</name>
<reference evidence="2" key="2">
    <citation type="journal article" date="2006" name="PLoS Pathog.">
        <title>New perspectives on host-parasite interplay by comparative transcriptomic and proteomic analyses of Schistosoma japonicum.</title>
        <authorList>
            <person name="Liu F."/>
            <person name="Lu J."/>
            <person name="Hu W."/>
            <person name="Wang S.Y."/>
            <person name="Cui S.J."/>
            <person name="Chi M."/>
            <person name="Yan Q."/>
            <person name="Wang X.R."/>
            <person name="Song H.D."/>
            <person name="Xu X.N."/>
            <person name="Wang J.J."/>
            <person name="Zhang X.L."/>
            <person name="Zhang X."/>
            <person name="Wang Z.Q."/>
            <person name="Xue C.L."/>
            <person name="Brindley P.J."/>
            <person name="McManus D.P."/>
            <person name="Yang P.Y."/>
            <person name="Feng Z."/>
            <person name="Chen Z."/>
            <person name="Han Z.G."/>
        </authorList>
    </citation>
    <scope>NUCLEOTIDE SEQUENCE</scope>
</reference>
<evidence type="ECO:0000313" key="2">
    <source>
        <dbReference type="EMBL" id="AAW25235.1"/>
    </source>
</evidence>
<reference evidence="2" key="1">
    <citation type="submission" date="2004-11" db="EMBL/GenBank/DDBJ databases">
        <title>The full-length cDNA sequences of Schistosoma japonicum genes.</title>
        <authorList>
            <person name="Han Z."/>
        </authorList>
    </citation>
    <scope>NUCLEOTIDE SEQUENCE</scope>
</reference>
<sequence length="223" mass="25900">MYNMNKPNNLDKTTMSNNYSIRHQDYPDFYDLNKSASLNSTVVKPHHHHHQQQQHSVQHQQNYRNQPLPRHHHNDPNHLQQQKRTHTPINSTTNLNTPMIISPSQLSTMKSNACDQQPRSSSTLPRSISPCKSDNSVRQISPVRQQSPERLKEIRRQLSPTGKRFPYYQPYIHLLMHSNEQNKVEKHKCSAESKTRGLTTAQSQIVKSPTQRLLMQSLPTTGY</sequence>
<feature type="compositionally biased region" description="Polar residues" evidence="1">
    <location>
        <begin position="87"/>
        <end position="136"/>
    </location>
</feature>
<evidence type="ECO:0000256" key="1">
    <source>
        <dbReference type="SAM" id="MobiDB-lite"/>
    </source>
</evidence>